<dbReference type="Gene3D" id="3.40.630.30">
    <property type="match status" value="1"/>
</dbReference>
<dbReference type="Proteomes" id="UP000244037">
    <property type="component" value="Unassembled WGS sequence"/>
</dbReference>
<gene>
    <name evidence="2" type="ORF">C8N38_11133</name>
</gene>
<dbReference type="GO" id="GO:0016747">
    <property type="term" value="F:acyltransferase activity, transferring groups other than amino-acyl groups"/>
    <property type="evidence" value="ECO:0007669"/>
    <property type="project" value="InterPro"/>
</dbReference>
<comment type="caution">
    <text evidence="2">The sequence shown here is derived from an EMBL/GenBank/DDBJ whole genome shotgun (WGS) entry which is preliminary data.</text>
</comment>
<dbReference type="EMBL" id="QAYC01000011">
    <property type="protein sequence ID" value="PTW46549.1"/>
    <property type="molecule type" value="Genomic_DNA"/>
</dbReference>
<dbReference type="RefSeq" id="WP_146176284.1">
    <property type="nucleotide sequence ID" value="NZ_QAYC01000011.1"/>
</dbReference>
<keyword evidence="3" id="KW-1185">Reference proteome</keyword>
<evidence type="ECO:0000259" key="1">
    <source>
        <dbReference type="Pfam" id="PF13302"/>
    </source>
</evidence>
<accession>A0A8E2VHT4</accession>
<feature type="domain" description="N-acetyltransferase" evidence="1">
    <location>
        <begin position="19"/>
        <end position="124"/>
    </location>
</feature>
<sequence>MAGEIGDGAPDLWPAGWYPPEVLTTAQTPAELRAWLWSGLDARIRSFAWWASASESEGFLLLYHQSVAQLGFWLSPGLRGRGWGKVALRRALTQLPNDANTVVLAEIAKENTVANRTARAGGMRLIADQAHRTIFCLDRP</sequence>
<name>A0A8E2VHT4_9RHOB</name>
<protein>
    <recommendedName>
        <fullName evidence="1">N-acetyltransferase domain-containing protein</fullName>
    </recommendedName>
</protein>
<reference evidence="2 3" key="1">
    <citation type="submission" date="2018-04" db="EMBL/GenBank/DDBJ databases">
        <title>Genomic Encyclopedia of Archaeal and Bacterial Type Strains, Phase II (KMG-II): from individual species to whole genera.</title>
        <authorList>
            <person name="Goeker M."/>
        </authorList>
    </citation>
    <scope>NUCLEOTIDE SEQUENCE [LARGE SCALE GENOMIC DNA]</scope>
    <source>
        <strain evidence="2 3">DSM 19783</strain>
    </source>
</reference>
<dbReference type="OrthoDB" id="5295305at2"/>
<dbReference type="AlphaFoldDB" id="A0A8E2VHT4"/>
<dbReference type="InterPro" id="IPR000182">
    <property type="entry name" value="GNAT_dom"/>
</dbReference>
<evidence type="ECO:0000313" key="3">
    <source>
        <dbReference type="Proteomes" id="UP000244037"/>
    </source>
</evidence>
<dbReference type="SUPFAM" id="SSF55729">
    <property type="entry name" value="Acyl-CoA N-acyltransferases (Nat)"/>
    <property type="match status" value="1"/>
</dbReference>
<dbReference type="Pfam" id="PF13302">
    <property type="entry name" value="Acetyltransf_3"/>
    <property type="match status" value="1"/>
</dbReference>
<dbReference type="InterPro" id="IPR016181">
    <property type="entry name" value="Acyl_CoA_acyltransferase"/>
</dbReference>
<organism evidence="2 3">
    <name type="scientific">Rhodovulum kholense</name>
    <dbReference type="NCBI Taxonomy" id="453584"/>
    <lineage>
        <taxon>Bacteria</taxon>
        <taxon>Pseudomonadati</taxon>
        <taxon>Pseudomonadota</taxon>
        <taxon>Alphaproteobacteria</taxon>
        <taxon>Rhodobacterales</taxon>
        <taxon>Paracoccaceae</taxon>
        <taxon>Rhodovulum</taxon>
    </lineage>
</organism>
<proteinExistence type="predicted"/>
<evidence type="ECO:0000313" key="2">
    <source>
        <dbReference type="EMBL" id="PTW46549.1"/>
    </source>
</evidence>